<dbReference type="Gene3D" id="2.10.110.10">
    <property type="entry name" value="Cysteine Rich Protein"/>
    <property type="match status" value="1"/>
</dbReference>
<dbReference type="Pfam" id="PF00412">
    <property type="entry name" value="LIM"/>
    <property type="match status" value="1"/>
</dbReference>
<evidence type="ECO:0000256" key="1">
    <source>
        <dbReference type="ARBA" id="ARBA00022723"/>
    </source>
</evidence>
<comment type="caution">
    <text evidence="7">The sequence shown here is derived from an EMBL/GenBank/DDBJ whole genome shotgun (WGS) entry which is preliminary data.</text>
</comment>
<proteinExistence type="predicted"/>
<evidence type="ECO:0000256" key="2">
    <source>
        <dbReference type="ARBA" id="ARBA00022833"/>
    </source>
</evidence>
<dbReference type="OrthoDB" id="6233082at2759"/>
<feature type="region of interest" description="Disordered" evidence="5">
    <location>
        <begin position="182"/>
        <end position="212"/>
    </location>
</feature>
<dbReference type="InterPro" id="IPR001781">
    <property type="entry name" value="Znf_LIM"/>
</dbReference>
<evidence type="ECO:0000256" key="5">
    <source>
        <dbReference type="SAM" id="MobiDB-lite"/>
    </source>
</evidence>
<protein>
    <recommendedName>
        <fullName evidence="6">LIM zinc-binding domain-containing protein</fullName>
    </recommendedName>
</protein>
<keyword evidence="2 4" id="KW-0862">Zinc</keyword>
<reference evidence="7 8" key="1">
    <citation type="journal article" date="2019" name="BMC Genomics">
        <title>New insights from Opisthorchis felineus genome: update on genomics of the epidemiologically important liver flukes.</title>
        <authorList>
            <person name="Ershov N.I."/>
            <person name="Mordvinov V.A."/>
            <person name="Prokhortchouk E.B."/>
            <person name="Pakharukova M.Y."/>
            <person name="Gunbin K.V."/>
            <person name="Ustyantsev K."/>
            <person name="Genaev M.A."/>
            <person name="Blinov A.G."/>
            <person name="Mazur A."/>
            <person name="Boulygina E."/>
            <person name="Tsygankova S."/>
            <person name="Khrameeva E."/>
            <person name="Chekanov N."/>
            <person name="Fan G."/>
            <person name="Xiao A."/>
            <person name="Zhang H."/>
            <person name="Xu X."/>
            <person name="Yang H."/>
            <person name="Solovyev V."/>
            <person name="Lee S.M."/>
            <person name="Liu X."/>
            <person name="Afonnikov D.A."/>
            <person name="Skryabin K.G."/>
        </authorList>
    </citation>
    <scope>NUCLEOTIDE SEQUENCE [LARGE SCALE GENOMIC DNA]</scope>
    <source>
        <strain evidence="7">AK-0245</strain>
        <tissue evidence="7">Whole organism</tissue>
    </source>
</reference>
<dbReference type="SUPFAM" id="SSF57716">
    <property type="entry name" value="Glucocorticoid receptor-like (DNA-binding domain)"/>
    <property type="match status" value="2"/>
</dbReference>
<dbReference type="PROSITE" id="PS00478">
    <property type="entry name" value="LIM_DOMAIN_1"/>
    <property type="match status" value="1"/>
</dbReference>
<sequence length="499" mass="55742">MTFTLGDGDGKSETNKTIQSPTDELDSLLASNSITEDDYVAQSAPLNLEDYDSRLFYDSHASDTETIDESSIEGEIEISRPMADQWSETAYATVLRQHVNRNHTSFHNSFPVVKSIWLGPVELDRENLDNGLMPERKTEHIRHTASKAITPDSISSETIYSTGTFVPRQSPRTYIDRVLQGSVDDDGQKPMNTVTQGIPERQNSTTPLTDSRLVEENRLNRATQHPKSQDCPASPIDSGRISLNADSQCTMESSDASHFPAAHISSTGRVTMIISSRVNEKPRCSACQKVVYPIEGLHVMDRIFHKSCFRCHKCQRILSVRTFNVGNGHPYCEPHYVELFRVRGRFGVTARDKAMEEDDDYLLHQTAVQSSTPAETAKDRPPPLVTQTLVAKFQQMSNFSKSSHDVGGEPLMIPRLMSLTPEDTTRDVRARSLSLGKHTIPTPFLQASNLKVHKEVPLSAETVKNQALSSHPNMQNDEEYPHPGITKDLIAKFSKFSTN</sequence>
<gene>
    <name evidence="7" type="ORF">CRM22_008791</name>
</gene>
<evidence type="ECO:0000259" key="6">
    <source>
        <dbReference type="PROSITE" id="PS50023"/>
    </source>
</evidence>
<feature type="region of interest" description="Disordered" evidence="5">
    <location>
        <begin position="1"/>
        <end position="23"/>
    </location>
</feature>
<keyword evidence="3 4" id="KW-0440">LIM domain</keyword>
<keyword evidence="8" id="KW-1185">Reference proteome</keyword>
<keyword evidence="1 4" id="KW-0479">Metal-binding</keyword>
<dbReference type="GO" id="GO:0046872">
    <property type="term" value="F:metal ion binding"/>
    <property type="evidence" value="ECO:0007669"/>
    <property type="project" value="UniProtKB-KW"/>
</dbReference>
<evidence type="ECO:0000256" key="3">
    <source>
        <dbReference type="ARBA" id="ARBA00023038"/>
    </source>
</evidence>
<evidence type="ECO:0000313" key="8">
    <source>
        <dbReference type="Proteomes" id="UP000308267"/>
    </source>
</evidence>
<dbReference type="PROSITE" id="PS50023">
    <property type="entry name" value="LIM_DOMAIN_2"/>
    <property type="match status" value="1"/>
</dbReference>
<dbReference type="AlphaFoldDB" id="A0A4S2LAI4"/>
<feature type="domain" description="LIM zinc-binding" evidence="6">
    <location>
        <begin position="282"/>
        <end position="342"/>
    </location>
</feature>
<accession>A0A4S2LAI4</accession>
<dbReference type="SMART" id="SM00132">
    <property type="entry name" value="LIM"/>
    <property type="match status" value="1"/>
</dbReference>
<name>A0A4S2LAI4_OPIFE</name>
<dbReference type="Proteomes" id="UP000308267">
    <property type="component" value="Unassembled WGS sequence"/>
</dbReference>
<dbReference type="EMBL" id="SJOL01008635">
    <property type="protein sequence ID" value="TGZ60041.1"/>
    <property type="molecule type" value="Genomic_DNA"/>
</dbReference>
<evidence type="ECO:0000313" key="7">
    <source>
        <dbReference type="EMBL" id="TGZ60041.1"/>
    </source>
</evidence>
<dbReference type="CDD" id="cd09358">
    <property type="entry name" value="LIM_Mical_like"/>
    <property type="match status" value="1"/>
</dbReference>
<feature type="compositionally biased region" description="Polar residues" evidence="5">
    <location>
        <begin position="190"/>
        <end position="209"/>
    </location>
</feature>
<dbReference type="PANTHER" id="PTHR24206">
    <property type="entry name" value="OS06G0237300 PROTEIN"/>
    <property type="match status" value="1"/>
</dbReference>
<organism evidence="7 8">
    <name type="scientific">Opisthorchis felineus</name>
    <dbReference type="NCBI Taxonomy" id="147828"/>
    <lineage>
        <taxon>Eukaryota</taxon>
        <taxon>Metazoa</taxon>
        <taxon>Spiralia</taxon>
        <taxon>Lophotrochozoa</taxon>
        <taxon>Platyhelminthes</taxon>
        <taxon>Trematoda</taxon>
        <taxon>Digenea</taxon>
        <taxon>Opisthorchiida</taxon>
        <taxon>Opisthorchiata</taxon>
        <taxon>Opisthorchiidae</taxon>
        <taxon>Opisthorchis</taxon>
    </lineage>
</organism>
<evidence type="ECO:0000256" key="4">
    <source>
        <dbReference type="PROSITE-ProRule" id="PRU00125"/>
    </source>
</evidence>